<dbReference type="GO" id="GO:0006352">
    <property type="term" value="P:DNA-templated transcription initiation"/>
    <property type="evidence" value="ECO:0007669"/>
    <property type="project" value="InterPro"/>
</dbReference>
<dbReference type="InterPro" id="IPR036388">
    <property type="entry name" value="WH-like_DNA-bd_sf"/>
</dbReference>
<dbReference type="EMBL" id="AMCK01000002">
    <property type="protein sequence ID" value="EKB46530.1"/>
    <property type="molecule type" value="Genomic_DNA"/>
</dbReference>
<evidence type="ECO:0000313" key="8">
    <source>
        <dbReference type="EMBL" id="EKB46530.1"/>
    </source>
</evidence>
<dbReference type="SUPFAM" id="SSF88659">
    <property type="entry name" value="Sigma3 and sigma4 domains of RNA polymerase sigma factors"/>
    <property type="match status" value="1"/>
</dbReference>
<reference evidence="8 9" key="1">
    <citation type="journal article" date="2012" name="J. Bacteriol.">
        <title>Draft Genome Sequence of Bacillus isronensis Strain B3W22, Isolated from the Upper Atmosphere.</title>
        <authorList>
            <person name="Shivaji S."/>
            <person name="Ara S."/>
            <person name="Singh S.K."/>
            <person name="Bandi S."/>
            <person name="Singh A."/>
            <person name="Pinnaka A.K."/>
        </authorList>
    </citation>
    <scope>NUCLEOTIDE SEQUENCE [LARGE SCALE GENOMIC DNA]</scope>
    <source>
        <strain evidence="8 9">B3W22</strain>
    </source>
</reference>
<keyword evidence="3" id="KW-0731">Sigma factor</keyword>
<dbReference type="PATRIC" id="fig|1224748.3.peg.737"/>
<gene>
    <name evidence="8" type="primary">sigV_2</name>
    <name evidence="8" type="ORF">B857_00740</name>
</gene>
<dbReference type="Pfam" id="PF04542">
    <property type="entry name" value="Sigma70_r2"/>
    <property type="match status" value="1"/>
</dbReference>
<dbReference type="InterPro" id="IPR039425">
    <property type="entry name" value="RNA_pol_sigma-70-like"/>
</dbReference>
<keyword evidence="2" id="KW-0805">Transcription regulation</keyword>
<proteinExistence type="inferred from homology"/>
<dbReference type="SUPFAM" id="SSF88946">
    <property type="entry name" value="Sigma2 domain of RNA polymerase sigma factors"/>
    <property type="match status" value="1"/>
</dbReference>
<evidence type="ECO:0000256" key="2">
    <source>
        <dbReference type="ARBA" id="ARBA00023015"/>
    </source>
</evidence>
<accession>K1KQT9</accession>
<evidence type="ECO:0000256" key="3">
    <source>
        <dbReference type="ARBA" id="ARBA00023082"/>
    </source>
</evidence>
<evidence type="ECO:0000259" key="6">
    <source>
        <dbReference type="Pfam" id="PF04542"/>
    </source>
</evidence>
<keyword evidence="4" id="KW-0238">DNA-binding</keyword>
<comment type="similarity">
    <text evidence="1">Belongs to the sigma-70 factor family. ECF subfamily.</text>
</comment>
<dbReference type="Proteomes" id="UP000004738">
    <property type="component" value="Unassembled WGS sequence"/>
</dbReference>
<feature type="domain" description="RNA polymerase sigma-70 region 2" evidence="6">
    <location>
        <begin position="21"/>
        <end position="87"/>
    </location>
</feature>
<dbReference type="CDD" id="cd06171">
    <property type="entry name" value="Sigma70_r4"/>
    <property type="match status" value="1"/>
</dbReference>
<feature type="domain" description="RNA polymerase sigma-70 region 4" evidence="7">
    <location>
        <begin position="116"/>
        <end position="165"/>
    </location>
</feature>
<keyword evidence="9" id="KW-1185">Reference proteome</keyword>
<evidence type="ECO:0000256" key="5">
    <source>
        <dbReference type="ARBA" id="ARBA00023163"/>
    </source>
</evidence>
<dbReference type="Gene3D" id="1.10.10.10">
    <property type="entry name" value="Winged helix-like DNA-binding domain superfamily/Winged helix DNA-binding domain"/>
    <property type="match status" value="1"/>
</dbReference>
<evidence type="ECO:0000259" key="7">
    <source>
        <dbReference type="Pfam" id="PF04545"/>
    </source>
</evidence>
<comment type="caution">
    <text evidence="8">The sequence shown here is derived from an EMBL/GenBank/DDBJ whole genome shotgun (WGS) entry which is preliminary data.</text>
</comment>
<evidence type="ECO:0000256" key="4">
    <source>
        <dbReference type="ARBA" id="ARBA00023125"/>
    </source>
</evidence>
<dbReference type="InterPro" id="IPR013324">
    <property type="entry name" value="RNA_pol_sigma_r3/r4-like"/>
</dbReference>
<organism evidence="8 9">
    <name type="scientific">Solibacillus isronensis B3W22</name>
    <dbReference type="NCBI Taxonomy" id="1224748"/>
    <lineage>
        <taxon>Bacteria</taxon>
        <taxon>Bacillati</taxon>
        <taxon>Bacillota</taxon>
        <taxon>Bacilli</taxon>
        <taxon>Bacillales</taxon>
        <taxon>Caryophanaceae</taxon>
        <taxon>Solibacillus</taxon>
    </lineage>
</organism>
<dbReference type="InterPro" id="IPR013325">
    <property type="entry name" value="RNA_pol_sigma_r2"/>
</dbReference>
<dbReference type="RefSeq" id="WP_008404061.1">
    <property type="nucleotide sequence ID" value="NZ_AMCK01000002.1"/>
</dbReference>
<dbReference type="Pfam" id="PF04545">
    <property type="entry name" value="Sigma70_r4"/>
    <property type="match status" value="1"/>
</dbReference>
<dbReference type="AlphaFoldDB" id="K1KQT9"/>
<dbReference type="NCBIfam" id="TIGR02937">
    <property type="entry name" value="sigma70-ECF"/>
    <property type="match status" value="1"/>
</dbReference>
<sequence length="177" mass="20608">MNIGRLVKKAQKGNDKAYLELFQKYEADIYRMAYVYVKNKNDALDVVQEVAYQSFKNISTLNKPEYFKTWLMKITINCSLTVINKNKKVVQLIPQFEVHTGAEVEDIATSLSLRELMDTLHEDEKSVILLKYYNDRTLKEISDILEIPLGTAKSILYRALNKLRQNLKEVENYGESF</sequence>
<evidence type="ECO:0000313" key="9">
    <source>
        <dbReference type="Proteomes" id="UP000004738"/>
    </source>
</evidence>
<dbReference type="GO" id="GO:0003677">
    <property type="term" value="F:DNA binding"/>
    <property type="evidence" value="ECO:0007669"/>
    <property type="project" value="UniProtKB-KW"/>
</dbReference>
<dbReference type="GO" id="GO:0016987">
    <property type="term" value="F:sigma factor activity"/>
    <property type="evidence" value="ECO:0007669"/>
    <property type="project" value="UniProtKB-KW"/>
</dbReference>
<protein>
    <submittedName>
        <fullName evidence="8">RNA polymerase sigma factor sigV</fullName>
    </submittedName>
</protein>
<dbReference type="InterPro" id="IPR007630">
    <property type="entry name" value="RNA_pol_sigma70_r4"/>
</dbReference>
<dbReference type="PANTHER" id="PTHR43133">
    <property type="entry name" value="RNA POLYMERASE ECF-TYPE SIGMA FACTO"/>
    <property type="match status" value="1"/>
</dbReference>
<keyword evidence="5" id="KW-0804">Transcription</keyword>
<evidence type="ECO:0000256" key="1">
    <source>
        <dbReference type="ARBA" id="ARBA00010641"/>
    </source>
</evidence>
<dbReference type="InterPro" id="IPR007627">
    <property type="entry name" value="RNA_pol_sigma70_r2"/>
</dbReference>
<dbReference type="Gene3D" id="1.10.1740.10">
    <property type="match status" value="1"/>
</dbReference>
<dbReference type="InterPro" id="IPR014284">
    <property type="entry name" value="RNA_pol_sigma-70_dom"/>
</dbReference>
<name>K1KQT9_9BACL</name>
<dbReference type="PANTHER" id="PTHR43133:SF51">
    <property type="entry name" value="RNA POLYMERASE SIGMA FACTOR"/>
    <property type="match status" value="1"/>
</dbReference>